<proteinExistence type="predicted"/>
<protein>
    <submittedName>
        <fullName evidence="1">Uncharacterized protein</fullName>
    </submittedName>
</protein>
<sequence>MDVPTPQNYQKKECMDVSMPQTYQKKECRSSVFQQTPKEENCGSKLWEDRIGLQVILLDFVRYISERKISTGQLLMDTCGYEKMLSQAYFLPFHHIYNYQLQYISHLLGRDRKLCCLWNAHLHQQNFAHQWSNPHLGRMKMM</sequence>
<evidence type="ECO:0000313" key="1">
    <source>
        <dbReference type="EMBL" id="CAG6626938.1"/>
    </source>
</evidence>
<dbReference type="EMBL" id="HBUF01063907">
    <property type="protein sequence ID" value="CAG6626938.1"/>
    <property type="molecule type" value="Transcribed_RNA"/>
</dbReference>
<accession>A0A8D8VJT8</accession>
<organism evidence="1">
    <name type="scientific">Cacopsylla melanoneura</name>
    <dbReference type="NCBI Taxonomy" id="428564"/>
    <lineage>
        <taxon>Eukaryota</taxon>
        <taxon>Metazoa</taxon>
        <taxon>Ecdysozoa</taxon>
        <taxon>Arthropoda</taxon>
        <taxon>Hexapoda</taxon>
        <taxon>Insecta</taxon>
        <taxon>Pterygota</taxon>
        <taxon>Neoptera</taxon>
        <taxon>Paraneoptera</taxon>
        <taxon>Hemiptera</taxon>
        <taxon>Sternorrhyncha</taxon>
        <taxon>Psylloidea</taxon>
        <taxon>Psyllidae</taxon>
        <taxon>Psyllinae</taxon>
        <taxon>Cacopsylla</taxon>
    </lineage>
</organism>
<reference evidence="1" key="1">
    <citation type="submission" date="2021-05" db="EMBL/GenBank/DDBJ databases">
        <authorList>
            <person name="Alioto T."/>
            <person name="Alioto T."/>
            <person name="Gomez Garrido J."/>
        </authorList>
    </citation>
    <scope>NUCLEOTIDE SEQUENCE</scope>
</reference>
<dbReference type="AlphaFoldDB" id="A0A8D8VJT8"/>
<dbReference type="EMBL" id="HBUF01574564">
    <property type="protein sequence ID" value="CAG6767831.1"/>
    <property type="molecule type" value="Transcribed_RNA"/>
</dbReference>
<name>A0A8D8VJT8_9HEMI</name>
<dbReference type="EMBL" id="HBUF01369652">
    <property type="protein sequence ID" value="CAG6725492.1"/>
    <property type="molecule type" value="Transcribed_RNA"/>
</dbReference>
<dbReference type="EMBL" id="HBUF01196614">
    <property type="protein sequence ID" value="CAG6660271.1"/>
    <property type="molecule type" value="Transcribed_RNA"/>
</dbReference>